<dbReference type="RefSeq" id="WP_092962271.1">
    <property type="nucleotide sequence ID" value="NZ_FOSQ01000012.1"/>
</dbReference>
<name>A0A1I4DPI5_9PROT</name>
<dbReference type="InterPro" id="IPR014550">
    <property type="entry name" value="UCP028704_OpgC"/>
</dbReference>
<evidence type="ECO:0000313" key="3">
    <source>
        <dbReference type="Proteomes" id="UP000199473"/>
    </source>
</evidence>
<keyword evidence="1" id="KW-1133">Transmembrane helix</keyword>
<dbReference type="STRING" id="1123062.SAMN02745775_1126"/>
<feature type="transmembrane region" description="Helical" evidence="1">
    <location>
        <begin position="303"/>
        <end position="321"/>
    </location>
</feature>
<evidence type="ECO:0000256" key="1">
    <source>
        <dbReference type="SAM" id="Phobius"/>
    </source>
</evidence>
<sequence>MQRAWRIDLFRGLALVMIFVNHIPDNPLAAFTTAAYGFSDAAEGFVLLAGVAAGLVFLKRLESGGVAQVSARAWRRAFDLYAAHLLTVLLACAIVAHAASTQGDPRLLGWINLGPVFEDTAAALVGVVLLGHQPGYLNILPMYVVFLLLLPALLPLAATRPRMLLAASALVWAAANHWNLNLPHYPNEDGWFFNPLAWQFLFVIGLVIGTRLARGLPVVPRSNLLLGAAIAYLLAALLLSLDETLVWPTLPLPWFLYGLDKTWLTLPRLLHALALALVLARLPVAEALAALDRRGVLTMLGQHALPVFCAGSVLAIGAQVARFMLEAGVALELLLVLGGLAIQVGLAATLAWMDRGRSRPPARATTEGAYP</sequence>
<keyword evidence="3" id="KW-1185">Reference proteome</keyword>
<dbReference type="EMBL" id="FOSQ01000012">
    <property type="protein sequence ID" value="SFK95598.1"/>
    <property type="molecule type" value="Genomic_DNA"/>
</dbReference>
<feature type="transmembrane region" description="Helical" evidence="1">
    <location>
        <begin position="78"/>
        <end position="99"/>
    </location>
</feature>
<keyword evidence="1" id="KW-0472">Membrane</keyword>
<dbReference type="PANTHER" id="PTHR38592">
    <property type="entry name" value="BLL4819 PROTEIN"/>
    <property type="match status" value="1"/>
</dbReference>
<dbReference type="PANTHER" id="PTHR38592:SF3">
    <property type="entry name" value="BLL4819 PROTEIN"/>
    <property type="match status" value="1"/>
</dbReference>
<feature type="transmembrane region" description="Helical" evidence="1">
    <location>
        <begin position="269"/>
        <end position="291"/>
    </location>
</feature>
<dbReference type="OrthoDB" id="9775975at2"/>
<proteinExistence type="predicted"/>
<dbReference type="Proteomes" id="UP000199473">
    <property type="component" value="Unassembled WGS sequence"/>
</dbReference>
<accession>A0A1I4DPI5</accession>
<organism evidence="2 3">
    <name type="scientific">Falsiroseomonas stagni DSM 19981</name>
    <dbReference type="NCBI Taxonomy" id="1123062"/>
    <lineage>
        <taxon>Bacteria</taxon>
        <taxon>Pseudomonadati</taxon>
        <taxon>Pseudomonadota</taxon>
        <taxon>Alphaproteobacteria</taxon>
        <taxon>Acetobacterales</taxon>
        <taxon>Roseomonadaceae</taxon>
        <taxon>Falsiroseomonas</taxon>
    </lineage>
</organism>
<evidence type="ECO:0000313" key="2">
    <source>
        <dbReference type="EMBL" id="SFK95598.1"/>
    </source>
</evidence>
<dbReference type="AlphaFoldDB" id="A0A1I4DPI5"/>
<feature type="transmembrane region" description="Helical" evidence="1">
    <location>
        <begin position="224"/>
        <end position="241"/>
    </location>
</feature>
<keyword evidence="1" id="KW-0812">Transmembrane</keyword>
<reference evidence="2 3" key="1">
    <citation type="submission" date="2016-10" db="EMBL/GenBank/DDBJ databases">
        <authorList>
            <person name="de Groot N.N."/>
        </authorList>
    </citation>
    <scope>NUCLEOTIDE SEQUENCE [LARGE SCALE GENOMIC DNA]</scope>
    <source>
        <strain evidence="2 3">DSM 19981</strain>
    </source>
</reference>
<feature type="transmembrane region" description="Helical" evidence="1">
    <location>
        <begin position="192"/>
        <end position="212"/>
    </location>
</feature>
<protein>
    <recommendedName>
        <fullName evidence="4">OpgC protein</fullName>
    </recommendedName>
</protein>
<gene>
    <name evidence="2" type="ORF">SAMN02745775_1126</name>
</gene>
<feature type="transmembrane region" description="Helical" evidence="1">
    <location>
        <begin position="333"/>
        <end position="353"/>
    </location>
</feature>
<feature type="transmembrane region" description="Helical" evidence="1">
    <location>
        <begin position="7"/>
        <end position="24"/>
    </location>
</feature>
<dbReference type="PIRSF" id="PIRSF028704">
    <property type="entry name" value="UPC028704"/>
    <property type="match status" value="1"/>
</dbReference>
<feature type="transmembrane region" description="Helical" evidence="1">
    <location>
        <begin position="36"/>
        <end position="58"/>
    </location>
</feature>
<feature type="transmembrane region" description="Helical" evidence="1">
    <location>
        <begin position="136"/>
        <end position="156"/>
    </location>
</feature>
<evidence type="ECO:0008006" key="4">
    <source>
        <dbReference type="Google" id="ProtNLM"/>
    </source>
</evidence>
<dbReference type="Pfam" id="PF10129">
    <property type="entry name" value="OpgC_C"/>
    <property type="match status" value="1"/>
</dbReference>